<keyword evidence="3" id="KW-1185">Reference proteome</keyword>
<dbReference type="AlphaFoldDB" id="A0A165IMN7"/>
<dbReference type="OrthoDB" id="5399006at2759"/>
<dbReference type="InParanoid" id="A0A165IMN7"/>
<reference evidence="2 3" key="1">
    <citation type="journal article" date="2016" name="Mol. Biol. Evol.">
        <title>Comparative Genomics of Early-Diverging Mushroom-Forming Fungi Provides Insights into the Origins of Lignocellulose Decay Capabilities.</title>
        <authorList>
            <person name="Nagy L.G."/>
            <person name="Riley R."/>
            <person name="Tritt A."/>
            <person name="Adam C."/>
            <person name="Daum C."/>
            <person name="Floudas D."/>
            <person name="Sun H."/>
            <person name="Yadav J.S."/>
            <person name="Pangilinan J."/>
            <person name="Larsson K.H."/>
            <person name="Matsuura K."/>
            <person name="Barry K."/>
            <person name="Labutti K."/>
            <person name="Kuo R."/>
            <person name="Ohm R.A."/>
            <person name="Bhattacharya S.S."/>
            <person name="Shirouzu T."/>
            <person name="Yoshinaga Y."/>
            <person name="Martin F.M."/>
            <person name="Grigoriev I.V."/>
            <person name="Hibbett D.S."/>
        </authorList>
    </citation>
    <scope>NUCLEOTIDE SEQUENCE [LARGE SCALE GENOMIC DNA]</scope>
    <source>
        <strain evidence="2 3">HHB12029</strain>
    </source>
</reference>
<dbReference type="EMBL" id="KV425987">
    <property type="protein sequence ID" value="KZV93613.1"/>
    <property type="molecule type" value="Genomic_DNA"/>
</dbReference>
<name>A0A165IMN7_EXIGL</name>
<gene>
    <name evidence="2" type="ORF">EXIGLDRAFT_767923</name>
</gene>
<evidence type="ECO:0000313" key="3">
    <source>
        <dbReference type="Proteomes" id="UP000077266"/>
    </source>
</evidence>
<evidence type="ECO:0000256" key="1">
    <source>
        <dbReference type="SAM" id="MobiDB-lite"/>
    </source>
</evidence>
<protein>
    <submittedName>
        <fullName evidence="2">Uncharacterized protein</fullName>
    </submittedName>
</protein>
<proteinExistence type="predicted"/>
<organism evidence="2 3">
    <name type="scientific">Exidia glandulosa HHB12029</name>
    <dbReference type="NCBI Taxonomy" id="1314781"/>
    <lineage>
        <taxon>Eukaryota</taxon>
        <taxon>Fungi</taxon>
        <taxon>Dikarya</taxon>
        <taxon>Basidiomycota</taxon>
        <taxon>Agaricomycotina</taxon>
        <taxon>Agaricomycetes</taxon>
        <taxon>Auriculariales</taxon>
        <taxon>Exidiaceae</taxon>
        <taxon>Exidia</taxon>
    </lineage>
</organism>
<sequence length="135" mass="15345">MPAGQAFYVTSYEQSTLHASFAQFRAERLGASIHVAVYYDAERLWKPSSTSRRKICARRRTRTVRSFAFTRESFNDLELDKVGKRVGVLTSILDGHISTDRSKARLDDKCDGWSTDEGRPESIACERTAPHSPRF</sequence>
<feature type="region of interest" description="Disordered" evidence="1">
    <location>
        <begin position="112"/>
        <end position="135"/>
    </location>
</feature>
<dbReference type="Proteomes" id="UP000077266">
    <property type="component" value="Unassembled WGS sequence"/>
</dbReference>
<evidence type="ECO:0000313" key="2">
    <source>
        <dbReference type="EMBL" id="KZV93613.1"/>
    </source>
</evidence>
<accession>A0A165IMN7</accession>